<dbReference type="GeneID" id="39590585"/>
<keyword evidence="16" id="KW-1185">Reference proteome</keyword>
<comment type="pathway">
    <text evidence="2">Lipid metabolism; sphingolipid metabolism.</text>
</comment>
<evidence type="ECO:0000313" key="16">
    <source>
        <dbReference type="Proteomes" id="UP000279236"/>
    </source>
</evidence>
<proteinExistence type="inferred from homology"/>
<dbReference type="RefSeq" id="XP_028477968.1">
    <property type="nucleotide sequence ID" value="XM_028621516.1"/>
</dbReference>
<keyword evidence="9" id="KW-0812">Transmembrane</keyword>
<evidence type="ECO:0000256" key="8">
    <source>
        <dbReference type="ARBA" id="ARBA00022679"/>
    </source>
</evidence>
<protein>
    <recommendedName>
        <fullName evidence="6">Ceramide glucosyltransferase</fullName>
        <ecNumber evidence="5">2.4.1.80</ecNumber>
    </recommendedName>
    <alternativeName>
        <fullName evidence="13">Glucosylceramide synthase</fullName>
    </alternativeName>
    <alternativeName>
        <fullName evidence="14">UDP-glucose ceramide glucosyltransferase</fullName>
    </alternativeName>
    <alternativeName>
        <fullName evidence="12">UDP-glucose:N-acylsphingosine D-glucosyltransferase</fullName>
    </alternativeName>
</protein>
<comment type="caution">
    <text evidence="15">The sequence shown here is derived from an EMBL/GenBank/DDBJ whole genome shotgun (WGS) entry which is preliminary data.</text>
</comment>
<accession>A0A427Y0F4</accession>
<dbReference type="SUPFAM" id="SSF53448">
    <property type="entry name" value="Nucleotide-diphospho-sugar transferases"/>
    <property type="match status" value="1"/>
</dbReference>
<dbReference type="InterPro" id="IPR029044">
    <property type="entry name" value="Nucleotide-diphossugar_trans"/>
</dbReference>
<evidence type="ECO:0000313" key="15">
    <source>
        <dbReference type="EMBL" id="RSH84520.1"/>
    </source>
</evidence>
<dbReference type="Pfam" id="PF13506">
    <property type="entry name" value="Glyco_transf_21"/>
    <property type="match status" value="2"/>
</dbReference>
<comment type="pathway">
    <text evidence="3">Sphingolipid metabolism.</text>
</comment>
<dbReference type="InterPro" id="IPR025993">
    <property type="entry name" value="Ceramide_glucosylTrfase"/>
</dbReference>
<dbReference type="STRING" id="105984.A0A427Y0F4"/>
<dbReference type="PANTHER" id="PTHR12726">
    <property type="entry name" value="CERAMIDE GLUCOSYLTRANSFERASE"/>
    <property type="match status" value="1"/>
</dbReference>
<dbReference type="EMBL" id="RSCE01000003">
    <property type="protein sequence ID" value="RSH84520.1"/>
    <property type="molecule type" value="Genomic_DNA"/>
</dbReference>
<dbReference type="UniPathway" id="UPA00222"/>
<comment type="similarity">
    <text evidence="4">Belongs to the glycosyltransferase 2 family.</text>
</comment>
<evidence type="ECO:0000256" key="9">
    <source>
        <dbReference type="ARBA" id="ARBA00022692"/>
    </source>
</evidence>
<keyword evidence="11" id="KW-0472">Membrane</keyword>
<dbReference type="OrthoDB" id="1483400at2759"/>
<evidence type="ECO:0000256" key="14">
    <source>
        <dbReference type="ARBA" id="ARBA00032575"/>
    </source>
</evidence>
<evidence type="ECO:0000256" key="7">
    <source>
        <dbReference type="ARBA" id="ARBA00022676"/>
    </source>
</evidence>
<keyword evidence="10" id="KW-1133">Transmembrane helix</keyword>
<reference evidence="15 16" key="1">
    <citation type="submission" date="2018-11" db="EMBL/GenBank/DDBJ databases">
        <title>Genome sequence of Apiotrichum porosum DSM 27194.</title>
        <authorList>
            <person name="Aliyu H."/>
            <person name="Gorte O."/>
            <person name="Ochsenreither K."/>
        </authorList>
    </citation>
    <scope>NUCLEOTIDE SEQUENCE [LARGE SCALE GENOMIC DNA]</scope>
    <source>
        <strain evidence="15 16">DSM 27194</strain>
    </source>
</reference>
<evidence type="ECO:0000256" key="2">
    <source>
        <dbReference type="ARBA" id="ARBA00004760"/>
    </source>
</evidence>
<sequence>MRLDYPKYEVIFALQSKTDEALGVVEMLMNKFPHVDAKVVINGEKVGVNPKVNNLMEPFRQAKYDLLWVIDATITVTPHVLGRMVDAFVSRRGSDVENSPLISDDERPPPTRGQVGLVHQVPIAVVYQRTWGSLIEQAYLNSTHAKMYLSINSVALESCVVGKSNMYSRANVQSLTTPSPTLRKQPDPPRGLAGFGPFMAEDNMIALSLWHELGLKHAMEGDVALDFIGAMSVHAYIDRRARWIRVRKMMTLPATLLEPLTESIACGLYGAWATHKLFGWWRVPFFVIHMALWLAVDLDVRAKLTTNVRHIGPPAGKLAFTAAWAAREVLALPIWLYAMIGSNVMWRGHKYRVLASGEAKRIDQ</sequence>
<evidence type="ECO:0000256" key="6">
    <source>
        <dbReference type="ARBA" id="ARBA00019988"/>
    </source>
</evidence>
<evidence type="ECO:0000256" key="4">
    <source>
        <dbReference type="ARBA" id="ARBA00006739"/>
    </source>
</evidence>
<evidence type="ECO:0000256" key="11">
    <source>
        <dbReference type="ARBA" id="ARBA00023136"/>
    </source>
</evidence>
<organism evidence="15 16">
    <name type="scientific">Apiotrichum porosum</name>
    <dbReference type="NCBI Taxonomy" id="105984"/>
    <lineage>
        <taxon>Eukaryota</taxon>
        <taxon>Fungi</taxon>
        <taxon>Dikarya</taxon>
        <taxon>Basidiomycota</taxon>
        <taxon>Agaricomycotina</taxon>
        <taxon>Tremellomycetes</taxon>
        <taxon>Trichosporonales</taxon>
        <taxon>Trichosporonaceae</taxon>
        <taxon>Apiotrichum</taxon>
    </lineage>
</organism>
<evidence type="ECO:0000256" key="10">
    <source>
        <dbReference type="ARBA" id="ARBA00022989"/>
    </source>
</evidence>
<gene>
    <name evidence="15" type="primary">GCS1_2</name>
    <name evidence="15" type="ORF">EHS24_006042</name>
</gene>
<dbReference type="PANTHER" id="PTHR12726:SF0">
    <property type="entry name" value="CERAMIDE GLUCOSYLTRANSFERASE"/>
    <property type="match status" value="1"/>
</dbReference>
<dbReference type="Proteomes" id="UP000279236">
    <property type="component" value="Unassembled WGS sequence"/>
</dbReference>
<name>A0A427Y0F4_9TREE</name>
<evidence type="ECO:0000256" key="12">
    <source>
        <dbReference type="ARBA" id="ARBA00031017"/>
    </source>
</evidence>
<evidence type="ECO:0000256" key="1">
    <source>
        <dbReference type="ARBA" id="ARBA00004141"/>
    </source>
</evidence>
<keyword evidence="8" id="KW-0808">Transferase</keyword>
<dbReference type="Gene3D" id="3.90.550.10">
    <property type="entry name" value="Spore Coat Polysaccharide Biosynthesis Protein SpsA, Chain A"/>
    <property type="match status" value="1"/>
</dbReference>
<evidence type="ECO:0000256" key="13">
    <source>
        <dbReference type="ARBA" id="ARBA00031543"/>
    </source>
</evidence>
<dbReference type="GO" id="GO:0008120">
    <property type="term" value="F:ceramide glucosyltransferase activity"/>
    <property type="evidence" value="ECO:0007669"/>
    <property type="project" value="UniProtKB-EC"/>
</dbReference>
<keyword evidence="7" id="KW-0328">Glycosyltransferase</keyword>
<dbReference type="GO" id="GO:0006679">
    <property type="term" value="P:glucosylceramide biosynthetic process"/>
    <property type="evidence" value="ECO:0007669"/>
    <property type="project" value="TreeGrafter"/>
</dbReference>
<comment type="subcellular location">
    <subcellularLocation>
        <location evidence="1">Membrane</location>
        <topology evidence="1">Multi-pass membrane protein</topology>
    </subcellularLocation>
</comment>
<evidence type="ECO:0000256" key="5">
    <source>
        <dbReference type="ARBA" id="ARBA00012699"/>
    </source>
</evidence>
<dbReference type="EC" id="2.4.1.80" evidence="5"/>
<dbReference type="GO" id="GO:0016020">
    <property type="term" value="C:membrane"/>
    <property type="evidence" value="ECO:0007669"/>
    <property type="project" value="UniProtKB-SubCell"/>
</dbReference>
<dbReference type="AlphaFoldDB" id="A0A427Y0F4"/>
<evidence type="ECO:0000256" key="3">
    <source>
        <dbReference type="ARBA" id="ARBA00004991"/>
    </source>
</evidence>